<dbReference type="Pfam" id="PF10294">
    <property type="entry name" value="Methyltransf_16"/>
    <property type="match status" value="1"/>
</dbReference>
<dbReference type="InterPro" id="IPR019410">
    <property type="entry name" value="Methyltransf_16"/>
</dbReference>
<comment type="similarity">
    <text evidence="3">Belongs to the class I-like SAM-binding methyltransferase superfamily. RKM5 family.</text>
</comment>
<dbReference type="Gene3D" id="3.40.50.150">
    <property type="entry name" value="Vaccinia Virus protein VP39"/>
    <property type="match status" value="1"/>
</dbReference>
<evidence type="ECO:0000313" key="6">
    <source>
        <dbReference type="Proteomes" id="UP000769157"/>
    </source>
</evidence>
<evidence type="ECO:0000256" key="2">
    <source>
        <dbReference type="ARBA" id="ARBA00022691"/>
    </source>
</evidence>
<organism evidence="5 6">
    <name type="scientific">Ogataea philodendri</name>
    <dbReference type="NCBI Taxonomy" id="1378263"/>
    <lineage>
        <taxon>Eukaryota</taxon>
        <taxon>Fungi</taxon>
        <taxon>Dikarya</taxon>
        <taxon>Ascomycota</taxon>
        <taxon>Saccharomycotina</taxon>
        <taxon>Pichiomycetes</taxon>
        <taxon>Pichiales</taxon>
        <taxon>Pichiaceae</taxon>
        <taxon>Ogataea</taxon>
    </lineage>
</organism>
<protein>
    <recommendedName>
        <fullName evidence="4">Ribosomal lysine N-methyltransferase 5</fullName>
    </recommendedName>
</protein>
<evidence type="ECO:0000256" key="4">
    <source>
        <dbReference type="ARBA" id="ARBA00039932"/>
    </source>
</evidence>
<dbReference type="EMBL" id="JAEUBE010000504">
    <property type="protein sequence ID" value="KAH3660524.1"/>
    <property type="molecule type" value="Genomic_DNA"/>
</dbReference>
<reference evidence="5" key="1">
    <citation type="journal article" date="2021" name="Open Biol.">
        <title>Shared evolutionary footprints suggest mitochondrial oxidative damage underlies multiple complex I losses in fungi.</title>
        <authorList>
            <person name="Schikora-Tamarit M.A."/>
            <person name="Marcet-Houben M."/>
            <person name="Nosek J."/>
            <person name="Gabaldon T."/>
        </authorList>
    </citation>
    <scope>NUCLEOTIDE SEQUENCE</scope>
    <source>
        <strain evidence="5">CBS6075</strain>
    </source>
</reference>
<keyword evidence="2" id="KW-0949">S-adenosyl-L-methionine</keyword>
<evidence type="ECO:0000256" key="3">
    <source>
        <dbReference type="ARBA" id="ARBA00038458"/>
    </source>
</evidence>
<dbReference type="Proteomes" id="UP000769157">
    <property type="component" value="Unassembled WGS sequence"/>
</dbReference>
<name>A0A9P8NWU3_9ASCO</name>
<evidence type="ECO:0000313" key="5">
    <source>
        <dbReference type="EMBL" id="KAH3660524.1"/>
    </source>
</evidence>
<sequence length="264" mass="29912">MIVDTSLFEVIDRDSFEEHVFEMYMDNVAPESLSLGYIARKDELRLNIGDEEYLIKQSISALNSNNKDGTTGFVTWSASKVVVEWLFQRGNRVFSAIKGSTVLELGSGVSGLVACTIGRQCRQYVCTDQQGVMKLLKSNIITNGDGFYSSTIETDYHPRSEKAPRLDAVVYDWEQQDTRAIQEVMDKHPDFIITCDTIYNPYLIPYLVRSIETLAGPETGVLVGLQLRETGLLSEFLDAGLDRFRIYYVPKVQDGYAVYYMEKI</sequence>
<dbReference type="PANTHER" id="PTHR14614">
    <property type="entry name" value="HEPATOCELLULAR CARCINOMA-ASSOCIATED ANTIGEN"/>
    <property type="match status" value="1"/>
</dbReference>
<comment type="caution">
    <text evidence="5">The sequence shown here is derived from an EMBL/GenBank/DDBJ whole genome shotgun (WGS) entry which is preliminary data.</text>
</comment>
<reference evidence="5" key="2">
    <citation type="submission" date="2021-01" db="EMBL/GenBank/DDBJ databases">
        <authorList>
            <person name="Schikora-Tamarit M.A."/>
        </authorList>
    </citation>
    <scope>NUCLEOTIDE SEQUENCE</scope>
    <source>
        <strain evidence="5">CBS6075</strain>
    </source>
</reference>
<evidence type="ECO:0000256" key="1">
    <source>
        <dbReference type="ARBA" id="ARBA00022603"/>
    </source>
</evidence>
<dbReference type="GO" id="GO:0032259">
    <property type="term" value="P:methylation"/>
    <property type="evidence" value="ECO:0007669"/>
    <property type="project" value="UniProtKB-KW"/>
</dbReference>
<dbReference type="SUPFAM" id="SSF53335">
    <property type="entry name" value="S-adenosyl-L-methionine-dependent methyltransferases"/>
    <property type="match status" value="1"/>
</dbReference>
<dbReference type="InterPro" id="IPR029063">
    <property type="entry name" value="SAM-dependent_MTases_sf"/>
</dbReference>
<dbReference type="AlphaFoldDB" id="A0A9P8NWU3"/>
<proteinExistence type="inferred from homology"/>
<dbReference type="OrthoDB" id="2529286at2759"/>
<dbReference type="GO" id="GO:0005829">
    <property type="term" value="C:cytosol"/>
    <property type="evidence" value="ECO:0007669"/>
    <property type="project" value="TreeGrafter"/>
</dbReference>
<dbReference type="GO" id="GO:0032991">
    <property type="term" value="C:protein-containing complex"/>
    <property type="evidence" value="ECO:0007669"/>
    <property type="project" value="TreeGrafter"/>
</dbReference>
<keyword evidence="1" id="KW-0489">Methyltransferase</keyword>
<dbReference type="PANTHER" id="PTHR14614:SF109">
    <property type="entry name" value="RIBOSOMAL LYSINE N-METHYLTRANSFERASE 5"/>
    <property type="match status" value="1"/>
</dbReference>
<keyword evidence="1" id="KW-0808">Transferase</keyword>
<dbReference type="RefSeq" id="XP_046058227.1">
    <property type="nucleotide sequence ID" value="XM_046208470.1"/>
</dbReference>
<dbReference type="GO" id="GO:0008757">
    <property type="term" value="F:S-adenosylmethionine-dependent methyltransferase activity"/>
    <property type="evidence" value="ECO:0007669"/>
    <property type="project" value="UniProtKB-ARBA"/>
</dbReference>
<keyword evidence="6" id="KW-1185">Reference proteome</keyword>
<gene>
    <name evidence="5" type="ORF">OGAPHI_007110</name>
</gene>
<dbReference type="GeneID" id="70239074"/>
<accession>A0A9P8NWU3</accession>